<feature type="signal peptide" evidence="2">
    <location>
        <begin position="1"/>
        <end position="18"/>
    </location>
</feature>
<dbReference type="AlphaFoldDB" id="A0A4Z2HAW9"/>
<name>A0A4Z2HAW9_9TELE</name>
<comment type="caution">
    <text evidence="3">The sequence shown here is derived from an EMBL/GenBank/DDBJ whole genome shotgun (WGS) entry which is preliminary data.</text>
</comment>
<gene>
    <name evidence="3" type="ORF">EYF80_027772</name>
</gene>
<evidence type="ECO:0000313" key="3">
    <source>
        <dbReference type="EMBL" id="TNN62034.1"/>
    </source>
</evidence>
<keyword evidence="4" id="KW-1185">Reference proteome</keyword>
<accession>A0A4Z2HAW9</accession>
<reference evidence="3 4" key="1">
    <citation type="submission" date="2019-03" db="EMBL/GenBank/DDBJ databases">
        <title>First draft genome of Liparis tanakae, snailfish: a comprehensive survey of snailfish specific genes.</title>
        <authorList>
            <person name="Kim W."/>
            <person name="Song I."/>
            <person name="Jeong J.-H."/>
            <person name="Kim D."/>
            <person name="Kim S."/>
            <person name="Ryu S."/>
            <person name="Song J.Y."/>
            <person name="Lee S.K."/>
        </authorList>
    </citation>
    <scope>NUCLEOTIDE SEQUENCE [LARGE SCALE GENOMIC DNA]</scope>
    <source>
        <tissue evidence="3">Muscle</tissue>
    </source>
</reference>
<feature type="region of interest" description="Disordered" evidence="1">
    <location>
        <begin position="185"/>
        <end position="206"/>
    </location>
</feature>
<dbReference type="Proteomes" id="UP000314294">
    <property type="component" value="Unassembled WGS sequence"/>
</dbReference>
<evidence type="ECO:0000256" key="1">
    <source>
        <dbReference type="SAM" id="MobiDB-lite"/>
    </source>
</evidence>
<evidence type="ECO:0000256" key="2">
    <source>
        <dbReference type="SAM" id="SignalP"/>
    </source>
</evidence>
<organism evidence="3 4">
    <name type="scientific">Liparis tanakae</name>
    <name type="common">Tanaka's snailfish</name>
    <dbReference type="NCBI Taxonomy" id="230148"/>
    <lineage>
        <taxon>Eukaryota</taxon>
        <taxon>Metazoa</taxon>
        <taxon>Chordata</taxon>
        <taxon>Craniata</taxon>
        <taxon>Vertebrata</taxon>
        <taxon>Euteleostomi</taxon>
        <taxon>Actinopterygii</taxon>
        <taxon>Neopterygii</taxon>
        <taxon>Teleostei</taxon>
        <taxon>Neoteleostei</taxon>
        <taxon>Acanthomorphata</taxon>
        <taxon>Eupercaria</taxon>
        <taxon>Perciformes</taxon>
        <taxon>Cottioidei</taxon>
        <taxon>Cottales</taxon>
        <taxon>Liparidae</taxon>
        <taxon>Liparis</taxon>
    </lineage>
</organism>
<proteinExistence type="predicted"/>
<feature type="chain" id="PRO_5021486693" evidence="2">
    <location>
        <begin position="19"/>
        <end position="392"/>
    </location>
</feature>
<dbReference type="OrthoDB" id="8829812at2759"/>
<sequence length="392" mass="42403">MWPLVLLTLPQQYCPCSALLVVRVESPLKDFHTAPLCRGGPLSSGLDKAMHFGKCPKSEADEREKRYPTGGGDKFCIRDSKHRSNGLSPPITPQVQQYLPEVAPELHPDEGVEDGIEAAVKVGYAPGDGQHLEFDLLYLTSPLLEKRQGVGQQRHVVGEVAQDENHHDRHNHADGLVPLAALGSQQDEAAVEQSARAGTEGASGPHDGNVAVATDARQQQHAAVEVDTVGGPQHLASHGAHEPTVLLIVDDERQGDHEDQVRHGDIEEVDVCHRLGPLVEYVGGDHQSVAEQAEGTDDGVDVGLCDDFCAAGVQVAEPFVFKVYQWGRVGFRPVQRAGQLFFLPGVRAVRTKSRVQRLNVTSLCSSFCMDIPSFCCFDLQKLPASSATSSQS</sequence>
<keyword evidence="2" id="KW-0732">Signal</keyword>
<protein>
    <submittedName>
        <fullName evidence="3">Uncharacterized protein</fullName>
    </submittedName>
</protein>
<evidence type="ECO:0000313" key="4">
    <source>
        <dbReference type="Proteomes" id="UP000314294"/>
    </source>
</evidence>
<dbReference type="EMBL" id="SRLO01000303">
    <property type="protein sequence ID" value="TNN62034.1"/>
    <property type="molecule type" value="Genomic_DNA"/>
</dbReference>